<feature type="domain" description="Ig-like" evidence="9">
    <location>
        <begin position="2"/>
        <end position="115"/>
    </location>
</feature>
<dbReference type="Gene3D" id="2.60.40.10">
    <property type="entry name" value="Immunoglobulins"/>
    <property type="match status" value="4"/>
</dbReference>
<dbReference type="Pfam" id="PF07654">
    <property type="entry name" value="C1-set"/>
    <property type="match status" value="2"/>
</dbReference>
<dbReference type="PROSITE" id="PS50835">
    <property type="entry name" value="IG_LIKE"/>
    <property type="match status" value="4"/>
</dbReference>
<protein>
    <submittedName>
        <fullName evidence="11">Uncharacterized protein LOC103124827</fullName>
    </submittedName>
</protein>
<dbReference type="InterPro" id="IPR036179">
    <property type="entry name" value="Ig-like_dom_sf"/>
</dbReference>
<sequence>MPLLEAVIFSFLWAAGLGQFRLEQPEISVSKERGKSALISCKMLTGDFSNKWIFWYQQKPDQNIEYIMYVYSVTTPNQLTVGGKNKYEARKNSRTSTSTLKINFLEKGDEATYYCASWVNPQLWVKIFGGGTKLIVTGSDKRLDGDFSPKPTVFLPSVAEIEHHKAGTYLCLLENFFPDVIRVDWKEKNDNQILESQQGNTLRTDKTYMKFSWLTVTENSMDKEYKCVIKHEFNERGIDQEILFPSVNKAKEYLSNTFYKKSRVRREATKQGQQNILEYTTQFDESEQEKQMEEPVLDTMGQQLSSTSAYYAYLLLLLKSTIYFAITAFSLIRTTYTGPAFNLNTNLQTLDIYSIRIMISYCCHSCEITSGLFSTWAALRVMLGLLALLWALQLPGSQAAITLEQPLAVLGRRGSSAILPCTVHTKVSYIHWYRHQEGRAPERLLVMAMLKSDVRWDSVLKADKVTAMESKDGSSCTLSVLRLEKNDEGRYYCAAWYQHSPAHPTGSGAKKSKLPIHKSLIPSPDVTLRRILRFCRSRSQCDSSDWIKIFSAGTKLIVMPSDRGLDGDFSPKPTVFLPSIHELNQHKAGTYLCLLEKFFPDVIKVDWKEKNSNKILTSQQGNTVKTGDSYMKFSWLTATEKSGYQEHKCVVRHEFNEGKADQEILFPSIKKVKEYFSNIAHVKRVRGPHTGPEYTTPVVEFEQVEQTEGLQDPMQLQTSTTTAYYTYLLLLLKTSIYFAIGIFCLLRTTAVGGNGKHS</sequence>
<dbReference type="PANTHER" id="PTHR19256">
    <property type="entry name" value="T-CELL RECEPTOR GAMMA CHAIN"/>
    <property type="match status" value="1"/>
</dbReference>
<dbReference type="SMART" id="SM00409">
    <property type="entry name" value="IG"/>
    <property type="match status" value="2"/>
</dbReference>
<dbReference type="GeneID" id="103124827"/>
<name>A0ABM3XSF7_ERIEU</name>
<proteinExistence type="predicted"/>
<feature type="transmembrane region" description="Helical" evidence="7">
    <location>
        <begin position="724"/>
        <end position="746"/>
    </location>
</feature>
<feature type="domain" description="Ig-like" evidence="9">
    <location>
        <begin position="395"/>
        <end position="495"/>
    </location>
</feature>
<keyword evidence="10" id="KW-1185">Reference proteome</keyword>
<dbReference type="InterPro" id="IPR013106">
    <property type="entry name" value="Ig_V-set"/>
</dbReference>
<evidence type="ECO:0000313" key="10">
    <source>
        <dbReference type="Proteomes" id="UP001652624"/>
    </source>
</evidence>
<feature type="transmembrane region" description="Helical" evidence="7">
    <location>
        <begin position="310"/>
        <end position="332"/>
    </location>
</feature>
<dbReference type="Pfam" id="PF07686">
    <property type="entry name" value="V-set"/>
    <property type="match status" value="2"/>
</dbReference>
<feature type="domain" description="Ig-like" evidence="9">
    <location>
        <begin position="571"/>
        <end position="666"/>
    </location>
</feature>
<dbReference type="SUPFAM" id="SSF48726">
    <property type="entry name" value="Immunoglobulin"/>
    <property type="match status" value="4"/>
</dbReference>
<dbReference type="CDD" id="cd04982">
    <property type="entry name" value="IgV_TCR_gamma"/>
    <property type="match status" value="1"/>
</dbReference>
<dbReference type="SMART" id="SM00406">
    <property type="entry name" value="IGv"/>
    <property type="match status" value="2"/>
</dbReference>
<evidence type="ECO:0000256" key="6">
    <source>
        <dbReference type="ARBA" id="ARBA00023319"/>
    </source>
</evidence>
<dbReference type="InterPro" id="IPR003597">
    <property type="entry name" value="Ig_C1-set"/>
</dbReference>
<comment type="subcellular location">
    <subcellularLocation>
        <location evidence="1">Membrane</location>
    </subcellularLocation>
</comment>
<accession>A0ABM3XSF7</accession>
<evidence type="ECO:0000256" key="1">
    <source>
        <dbReference type="ARBA" id="ARBA00004370"/>
    </source>
</evidence>
<evidence type="ECO:0000256" key="7">
    <source>
        <dbReference type="SAM" id="Phobius"/>
    </source>
</evidence>
<keyword evidence="5" id="KW-0675">Receptor</keyword>
<dbReference type="SMART" id="SM00407">
    <property type="entry name" value="IGc1"/>
    <property type="match status" value="2"/>
</dbReference>
<evidence type="ECO:0000259" key="9">
    <source>
        <dbReference type="PROSITE" id="PS50835"/>
    </source>
</evidence>
<feature type="domain" description="Ig-like" evidence="9">
    <location>
        <begin position="149"/>
        <end position="239"/>
    </location>
</feature>
<keyword evidence="6" id="KW-0393">Immunoglobulin domain</keyword>
<evidence type="ECO:0000256" key="2">
    <source>
        <dbReference type="ARBA" id="ARBA00022692"/>
    </source>
</evidence>
<dbReference type="InterPro" id="IPR013783">
    <property type="entry name" value="Ig-like_fold"/>
</dbReference>
<evidence type="ECO:0000256" key="8">
    <source>
        <dbReference type="SAM" id="SignalP"/>
    </source>
</evidence>
<feature type="transmembrane region" description="Helical" evidence="7">
    <location>
        <begin position="373"/>
        <end position="392"/>
    </location>
</feature>
<dbReference type="Proteomes" id="UP001652624">
    <property type="component" value="Chromosome 8"/>
</dbReference>
<organism evidence="10 11">
    <name type="scientific">Erinaceus europaeus</name>
    <name type="common">Western European hedgehog</name>
    <dbReference type="NCBI Taxonomy" id="9365"/>
    <lineage>
        <taxon>Eukaryota</taxon>
        <taxon>Metazoa</taxon>
        <taxon>Chordata</taxon>
        <taxon>Craniata</taxon>
        <taxon>Vertebrata</taxon>
        <taxon>Euteleostomi</taxon>
        <taxon>Mammalia</taxon>
        <taxon>Eutheria</taxon>
        <taxon>Laurasiatheria</taxon>
        <taxon>Eulipotyphla</taxon>
        <taxon>Erinaceidae</taxon>
        <taxon>Erinaceinae</taxon>
        <taxon>Erinaceus</taxon>
    </lineage>
</organism>
<evidence type="ECO:0000256" key="4">
    <source>
        <dbReference type="ARBA" id="ARBA00023136"/>
    </source>
</evidence>
<keyword evidence="3 7" id="KW-1133">Transmembrane helix</keyword>
<evidence type="ECO:0000256" key="5">
    <source>
        <dbReference type="ARBA" id="ARBA00023170"/>
    </source>
</evidence>
<keyword evidence="8" id="KW-0732">Signal</keyword>
<evidence type="ECO:0000313" key="11">
    <source>
        <dbReference type="RefSeq" id="XP_060051751.1"/>
    </source>
</evidence>
<keyword evidence="2 7" id="KW-0812">Transmembrane</keyword>
<feature type="chain" id="PRO_5047237185" evidence="8">
    <location>
        <begin position="19"/>
        <end position="758"/>
    </location>
</feature>
<dbReference type="PANTHER" id="PTHR19256:SF65">
    <property type="entry name" value="T CELL RECEPTOR GAMMA CONSTANT 1-RELATED"/>
    <property type="match status" value="1"/>
</dbReference>
<keyword evidence="4 7" id="KW-0472">Membrane</keyword>
<dbReference type="InterPro" id="IPR051117">
    <property type="entry name" value="TRG_var/const_region"/>
</dbReference>
<dbReference type="RefSeq" id="XP_060051751.1">
    <property type="nucleotide sequence ID" value="XM_060195768.1"/>
</dbReference>
<feature type="signal peptide" evidence="8">
    <location>
        <begin position="1"/>
        <end position="18"/>
    </location>
</feature>
<reference evidence="11" key="1">
    <citation type="submission" date="2025-08" db="UniProtKB">
        <authorList>
            <consortium name="RefSeq"/>
        </authorList>
    </citation>
    <scope>IDENTIFICATION</scope>
</reference>
<evidence type="ECO:0000256" key="3">
    <source>
        <dbReference type="ARBA" id="ARBA00022989"/>
    </source>
</evidence>
<dbReference type="InterPro" id="IPR007110">
    <property type="entry name" value="Ig-like_dom"/>
</dbReference>
<gene>
    <name evidence="11" type="primary">LOC103124827</name>
</gene>
<dbReference type="InterPro" id="IPR003599">
    <property type="entry name" value="Ig_sub"/>
</dbReference>